<dbReference type="GO" id="GO:0071970">
    <property type="term" value="P:fungal-type cell wall (1-&gt;3)-beta-D-glucan biosynthetic process"/>
    <property type="evidence" value="ECO:0007669"/>
    <property type="project" value="TreeGrafter"/>
</dbReference>
<evidence type="ECO:0000256" key="4">
    <source>
        <dbReference type="ARBA" id="ARBA00023180"/>
    </source>
</evidence>
<dbReference type="GO" id="GO:0031505">
    <property type="term" value="P:fungal-type cell wall organization"/>
    <property type="evidence" value="ECO:0007669"/>
    <property type="project" value="TreeGrafter"/>
</dbReference>
<feature type="region of interest" description="Disordered" evidence="6">
    <location>
        <begin position="384"/>
        <end position="414"/>
    </location>
</feature>
<dbReference type="InterPro" id="IPR017853">
    <property type="entry name" value="GH"/>
</dbReference>
<protein>
    <recommendedName>
        <fullName evidence="5">1,3-beta-glucanosyltransferase</fullName>
        <ecNumber evidence="5">2.4.1.-</ecNumber>
    </recommendedName>
</protein>
<accession>A0A6H0XT09</accession>
<comment type="function">
    <text evidence="5">Splits internally a 1,3-beta-glucan molecule and transfers the newly generated reducing end (the donor) to the non-reducing end of another 1,3-beta-glucan molecule (the acceptor) forming a 1,3-beta linkage, resulting in the elongation of 1,3-beta-glucan chains in the cell wall.</text>
</comment>
<dbReference type="GO" id="GO:0098552">
    <property type="term" value="C:side of membrane"/>
    <property type="evidence" value="ECO:0007669"/>
    <property type="project" value="UniProtKB-KW"/>
</dbReference>
<dbReference type="PANTHER" id="PTHR31468:SF8">
    <property type="entry name" value="1,3-BETA-GLUCANOSYLTRANSFERASE GAS2"/>
    <property type="match status" value="1"/>
</dbReference>
<name>A0A6H0XT09_9PEZI</name>
<sequence length="442" mass="46288">MKVLALAAALAVPAMAISPISVKGSKLFTSDGKQFFMKGIAYQLTNDDPLANGPQCALDAKLMQSIGVNSIRVYHVDASASHDDCMKTFADAGIYPWIDLDTFSTYILQPTSTTPTWTQSQYNAFAAVMDAFAKYDNVAGFFVANELLNAPADSVGAPYIKAAARDMKAYRDNKGYRKFPIGYTAADIASLRPMLQNYMACGSDSSAALDVYGLNAYEWCGNVDFQTSGYAALQQNASQYNIPIFFSETGCIKPAPRMFGDQAAILGPDMDGTWSGAIIYEWIQEANEYGIVSYGPPAATGSNVVDGFTRAGTPTPIQPDFSNLSKQWATLNPTGVMANDYTPSLSAPPCPAYTSGVWLVDPSAPLPTLGQAYTGAASAQSYGSGASSPTGSATTTTTGGSAAAVSGTTTASTTTKSGAAQTMGAELAAAAALAFMPFIAIF</sequence>
<evidence type="ECO:0000256" key="6">
    <source>
        <dbReference type="SAM" id="MobiDB-lite"/>
    </source>
</evidence>
<feature type="chain" id="PRO_5026373680" description="1,3-beta-glucanosyltransferase" evidence="5">
    <location>
        <begin position="17"/>
        <end position="442"/>
    </location>
</feature>
<keyword evidence="5" id="KW-0808">Transferase</keyword>
<evidence type="ECO:0000256" key="3">
    <source>
        <dbReference type="ARBA" id="ARBA00022729"/>
    </source>
</evidence>
<comment type="similarity">
    <text evidence="2 5">Belongs to the glycosyl hydrolase 72 family.</text>
</comment>
<evidence type="ECO:0000256" key="1">
    <source>
        <dbReference type="ARBA" id="ARBA00004609"/>
    </source>
</evidence>
<dbReference type="GO" id="GO:0042124">
    <property type="term" value="F:1,3-beta-glucanosyltransferase activity"/>
    <property type="evidence" value="ECO:0007669"/>
    <property type="project" value="TreeGrafter"/>
</dbReference>
<gene>
    <name evidence="7" type="ORF">AMS68_003318</name>
</gene>
<keyword evidence="5" id="KW-0336">GPI-anchor</keyword>
<keyword evidence="4" id="KW-0325">Glycoprotein</keyword>
<comment type="subcellular location">
    <subcellularLocation>
        <location evidence="1 5">Cell membrane</location>
        <topology evidence="1 5">Lipid-anchor</topology>
        <topology evidence="1 5">GPI-anchor</topology>
    </subcellularLocation>
</comment>
<evidence type="ECO:0000313" key="8">
    <source>
        <dbReference type="Proteomes" id="UP000503462"/>
    </source>
</evidence>
<dbReference type="OrthoDB" id="421038at2759"/>
<dbReference type="Gene3D" id="3.20.20.80">
    <property type="entry name" value="Glycosidases"/>
    <property type="match status" value="1"/>
</dbReference>
<dbReference type="Proteomes" id="UP000503462">
    <property type="component" value="Chromosome 2"/>
</dbReference>
<dbReference type="SUPFAM" id="SSF51445">
    <property type="entry name" value="(Trans)glycosidases"/>
    <property type="match status" value="1"/>
</dbReference>
<evidence type="ECO:0000256" key="2">
    <source>
        <dbReference type="ARBA" id="ARBA00007528"/>
    </source>
</evidence>
<reference evidence="7 8" key="1">
    <citation type="journal article" date="2016" name="Sci. Rep.">
        <title>Peltaster fructicola genome reveals evolution from an invasive phytopathogen to an ectophytic parasite.</title>
        <authorList>
            <person name="Xu C."/>
            <person name="Chen H."/>
            <person name="Gleason M.L."/>
            <person name="Xu J.R."/>
            <person name="Liu H."/>
            <person name="Zhang R."/>
            <person name="Sun G."/>
        </authorList>
    </citation>
    <scope>NUCLEOTIDE SEQUENCE [LARGE SCALE GENOMIC DNA]</scope>
    <source>
        <strain evidence="7 8">LNHT1506</strain>
    </source>
</reference>
<dbReference type="EMBL" id="CP051140">
    <property type="protein sequence ID" value="QIW97800.1"/>
    <property type="molecule type" value="Genomic_DNA"/>
</dbReference>
<dbReference type="Pfam" id="PF03198">
    <property type="entry name" value="Glyco_hydro_72"/>
    <property type="match status" value="1"/>
</dbReference>
<keyword evidence="5" id="KW-0449">Lipoprotein</keyword>
<keyword evidence="8" id="KW-1185">Reference proteome</keyword>
<keyword evidence="5" id="KW-0472">Membrane</keyword>
<dbReference type="PANTHER" id="PTHR31468">
    <property type="entry name" value="1,3-BETA-GLUCANOSYLTRANSFERASE GAS1"/>
    <property type="match status" value="1"/>
</dbReference>
<dbReference type="GO" id="GO:0005886">
    <property type="term" value="C:plasma membrane"/>
    <property type="evidence" value="ECO:0007669"/>
    <property type="project" value="UniProtKB-SubCell"/>
</dbReference>
<evidence type="ECO:0000256" key="5">
    <source>
        <dbReference type="RuleBase" id="RU361209"/>
    </source>
</evidence>
<feature type="signal peptide" evidence="5">
    <location>
        <begin position="1"/>
        <end position="16"/>
    </location>
</feature>
<proteinExistence type="inferred from homology"/>
<organism evidence="7 8">
    <name type="scientific">Peltaster fructicola</name>
    <dbReference type="NCBI Taxonomy" id="286661"/>
    <lineage>
        <taxon>Eukaryota</taxon>
        <taxon>Fungi</taxon>
        <taxon>Dikarya</taxon>
        <taxon>Ascomycota</taxon>
        <taxon>Pezizomycotina</taxon>
        <taxon>Dothideomycetes</taxon>
        <taxon>Dothideomycetes incertae sedis</taxon>
        <taxon>Peltaster</taxon>
    </lineage>
</organism>
<dbReference type="EC" id="2.4.1.-" evidence="5"/>
<dbReference type="AlphaFoldDB" id="A0A6H0XT09"/>
<evidence type="ECO:0000313" key="7">
    <source>
        <dbReference type="EMBL" id="QIW97800.1"/>
    </source>
</evidence>
<dbReference type="InterPro" id="IPR004886">
    <property type="entry name" value="Glucanosyltransferase"/>
</dbReference>
<keyword evidence="3 5" id="KW-0732">Signal</keyword>